<gene>
    <name evidence="1" type="ORF">SIID45300_02295</name>
</gene>
<evidence type="ECO:0000313" key="1">
    <source>
        <dbReference type="EMBL" id="GAB0057961.1"/>
    </source>
</evidence>
<reference evidence="1 2" key="2">
    <citation type="submission" date="2024-09" db="EMBL/GenBank/DDBJ databases">
        <title>Draft genome sequence of Candidatus Magnetaquicoccaceae bacterium FCR-1.</title>
        <authorList>
            <person name="Shimoshige H."/>
            <person name="Shimamura S."/>
            <person name="Taoka A."/>
            <person name="Kobayashi H."/>
            <person name="Maekawa T."/>
        </authorList>
    </citation>
    <scope>NUCLEOTIDE SEQUENCE [LARGE SCALE GENOMIC DNA]</scope>
    <source>
        <strain evidence="1 2">FCR-1</strain>
    </source>
</reference>
<keyword evidence="2" id="KW-1185">Reference proteome</keyword>
<accession>A0ABQ0CAP2</accession>
<evidence type="ECO:0000313" key="2">
    <source>
        <dbReference type="Proteomes" id="UP001628193"/>
    </source>
</evidence>
<proteinExistence type="predicted"/>
<protein>
    <submittedName>
        <fullName evidence="1">Uncharacterized protein</fullName>
    </submittedName>
</protein>
<reference evidence="1 2" key="1">
    <citation type="submission" date="2024-05" db="EMBL/GenBank/DDBJ databases">
        <authorList>
            <consortium name="Candidatus Magnetaquicoccaceae bacterium FCR-1 genome sequencing consortium"/>
            <person name="Shimoshige H."/>
            <person name="Shimamura S."/>
            <person name="Taoka A."/>
            <person name="Kobayashi H."/>
            <person name="Maekawa T."/>
        </authorList>
    </citation>
    <scope>NUCLEOTIDE SEQUENCE [LARGE SCALE GENOMIC DNA]</scope>
    <source>
        <strain evidence="1 2">FCR-1</strain>
    </source>
</reference>
<dbReference type="EMBL" id="BAAFGK010000004">
    <property type="protein sequence ID" value="GAB0057961.1"/>
    <property type="molecule type" value="Genomic_DNA"/>
</dbReference>
<dbReference type="Proteomes" id="UP001628193">
    <property type="component" value="Unassembled WGS sequence"/>
</dbReference>
<dbReference type="RefSeq" id="WP_420905643.1">
    <property type="nucleotide sequence ID" value="NZ_BAAFGK010000004.1"/>
</dbReference>
<name>A0ABQ0CAP2_9PROT</name>
<sequence>MALALRAHLRCVQIGIPADLSAECGTAARPAQDDTPPAASLFMVMQVIVDELEKIDAVMKSLDHK</sequence>
<comment type="caution">
    <text evidence="1">The sequence shown here is derived from an EMBL/GenBank/DDBJ whole genome shotgun (WGS) entry which is preliminary data.</text>
</comment>
<organism evidence="1 2">
    <name type="scientific">Candidatus Magnetaquiglobus chichijimensis</name>
    <dbReference type="NCBI Taxonomy" id="3141448"/>
    <lineage>
        <taxon>Bacteria</taxon>
        <taxon>Pseudomonadati</taxon>
        <taxon>Pseudomonadota</taxon>
        <taxon>Magnetococcia</taxon>
        <taxon>Magnetococcales</taxon>
        <taxon>Candidatus Magnetaquicoccaceae</taxon>
        <taxon>Candidatus Magnetaquiglobus</taxon>
    </lineage>
</organism>